<comment type="caution">
    <text evidence="2">The sequence shown here is derived from an EMBL/GenBank/DDBJ whole genome shotgun (WGS) entry which is preliminary data.</text>
</comment>
<evidence type="ECO:0000313" key="2">
    <source>
        <dbReference type="EMBL" id="GCD43304.1"/>
    </source>
</evidence>
<name>A0A401W1W2_STREY</name>
<protein>
    <submittedName>
        <fullName evidence="2">Uncharacterized protein</fullName>
    </submittedName>
</protein>
<feature type="region of interest" description="Disordered" evidence="1">
    <location>
        <begin position="9"/>
        <end position="34"/>
    </location>
</feature>
<accession>A0A401W1W2</accession>
<sequence length="62" mass="6784">MFACCAHAATREGEAAGPERGARGTASGPARRADRRNTTYEAALFGAPYWDRTVFSTLRSRY</sequence>
<dbReference type="Proteomes" id="UP000286746">
    <property type="component" value="Unassembled WGS sequence"/>
</dbReference>
<feature type="compositionally biased region" description="Low complexity" evidence="1">
    <location>
        <begin position="15"/>
        <end position="26"/>
    </location>
</feature>
<proteinExistence type="predicted"/>
<keyword evidence="3" id="KW-1185">Reference proteome</keyword>
<dbReference type="AlphaFoldDB" id="A0A401W1W2"/>
<organism evidence="2 3">
    <name type="scientific">Streptomyces paromomycinus</name>
    <name type="common">Streptomyces rimosus subsp. paromomycinus</name>
    <dbReference type="NCBI Taxonomy" id="92743"/>
    <lineage>
        <taxon>Bacteria</taxon>
        <taxon>Bacillati</taxon>
        <taxon>Actinomycetota</taxon>
        <taxon>Actinomycetes</taxon>
        <taxon>Kitasatosporales</taxon>
        <taxon>Streptomycetaceae</taxon>
        <taxon>Streptomyces</taxon>
    </lineage>
</organism>
<gene>
    <name evidence="2" type="ORF">GKJPGBOP_02985</name>
</gene>
<dbReference type="EMBL" id="BHZD01000001">
    <property type="protein sequence ID" value="GCD43304.1"/>
    <property type="molecule type" value="Genomic_DNA"/>
</dbReference>
<evidence type="ECO:0000256" key="1">
    <source>
        <dbReference type="SAM" id="MobiDB-lite"/>
    </source>
</evidence>
<evidence type="ECO:0000313" key="3">
    <source>
        <dbReference type="Proteomes" id="UP000286746"/>
    </source>
</evidence>
<reference evidence="2 3" key="1">
    <citation type="submission" date="2018-11" db="EMBL/GenBank/DDBJ databases">
        <title>Whole genome sequence of Streptomyces paromomycinus NBRC 15454(T).</title>
        <authorList>
            <person name="Komaki H."/>
            <person name="Tamura T."/>
        </authorList>
    </citation>
    <scope>NUCLEOTIDE SEQUENCE [LARGE SCALE GENOMIC DNA]</scope>
    <source>
        <strain evidence="2 3">NBRC 15454</strain>
    </source>
</reference>